<keyword evidence="4" id="KW-0732">Signal</keyword>
<evidence type="ECO:0000256" key="1">
    <source>
        <dbReference type="ARBA" id="ARBA00007664"/>
    </source>
</evidence>
<dbReference type="InterPro" id="IPR050430">
    <property type="entry name" value="Peptidase_S1"/>
</dbReference>
<dbReference type="OrthoDB" id="9813836at2"/>
<organism evidence="6 7">
    <name type="scientific">Vibrio nereis</name>
    <dbReference type="NCBI Taxonomy" id="693"/>
    <lineage>
        <taxon>Bacteria</taxon>
        <taxon>Pseudomonadati</taxon>
        <taxon>Pseudomonadota</taxon>
        <taxon>Gammaproteobacteria</taxon>
        <taxon>Vibrionales</taxon>
        <taxon>Vibrionaceae</taxon>
        <taxon>Vibrio</taxon>
    </lineage>
</organism>
<comment type="caution">
    <text evidence="6">The sequence shown here is derived from an EMBL/GenBank/DDBJ whole genome shotgun (WGS) entry which is preliminary data.</text>
</comment>
<keyword evidence="2" id="KW-1015">Disulfide bond</keyword>
<dbReference type="InterPro" id="IPR001254">
    <property type="entry name" value="Trypsin_dom"/>
</dbReference>
<dbReference type="PANTHER" id="PTHR24276">
    <property type="entry name" value="POLYSERASE-RELATED"/>
    <property type="match status" value="1"/>
</dbReference>
<keyword evidence="6" id="KW-0378">Hydrolase</keyword>
<dbReference type="InterPro" id="IPR033116">
    <property type="entry name" value="TRYPSIN_SER"/>
</dbReference>
<dbReference type="SMART" id="SM00020">
    <property type="entry name" value="Tryp_SPc"/>
    <property type="match status" value="1"/>
</dbReference>
<feature type="domain" description="Peptidase S1" evidence="5">
    <location>
        <begin position="26"/>
        <end position="272"/>
    </location>
</feature>
<gene>
    <name evidence="6" type="ORF">AKJ17_03500</name>
</gene>
<dbReference type="GO" id="GO:0004252">
    <property type="term" value="F:serine-type endopeptidase activity"/>
    <property type="evidence" value="ECO:0007669"/>
    <property type="project" value="InterPro"/>
</dbReference>
<dbReference type="PROSITE" id="PS50240">
    <property type="entry name" value="TRYPSIN_DOM"/>
    <property type="match status" value="1"/>
</dbReference>
<dbReference type="STRING" id="693.AKJ17_03500"/>
<name>A0A0M0HRQ3_VIBNE</name>
<keyword evidence="3" id="KW-0812">Transmembrane</keyword>
<keyword evidence="3" id="KW-0472">Membrane</keyword>
<dbReference type="GO" id="GO:0006508">
    <property type="term" value="P:proteolysis"/>
    <property type="evidence" value="ECO:0007669"/>
    <property type="project" value="UniProtKB-KW"/>
</dbReference>
<evidence type="ECO:0000313" key="7">
    <source>
        <dbReference type="Proteomes" id="UP000037515"/>
    </source>
</evidence>
<dbReference type="PROSITE" id="PS00135">
    <property type="entry name" value="TRYPSIN_SER"/>
    <property type="match status" value="1"/>
</dbReference>
<dbReference type="Pfam" id="PF00089">
    <property type="entry name" value="Trypsin"/>
    <property type="match status" value="1"/>
</dbReference>
<dbReference type="PANTHER" id="PTHR24276:SF98">
    <property type="entry name" value="FI18310P1-RELATED"/>
    <property type="match status" value="1"/>
</dbReference>
<dbReference type="AlphaFoldDB" id="A0A0M0HRQ3"/>
<feature type="signal peptide" evidence="4">
    <location>
        <begin position="1"/>
        <end position="19"/>
    </location>
</feature>
<accession>A0A0M0HRQ3</accession>
<dbReference type="PATRIC" id="fig|693.5.peg.706"/>
<dbReference type="InterPro" id="IPR043504">
    <property type="entry name" value="Peptidase_S1_PA_chymotrypsin"/>
</dbReference>
<dbReference type="Proteomes" id="UP000037515">
    <property type="component" value="Unassembled WGS sequence"/>
</dbReference>
<evidence type="ECO:0000313" key="6">
    <source>
        <dbReference type="EMBL" id="KOO04744.1"/>
    </source>
</evidence>
<protein>
    <submittedName>
        <fullName evidence="6">Serine protease</fullName>
    </submittedName>
</protein>
<dbReference type="InterPro" id="IPR009003">
    <property type="entry name" value="Peptidase_S1_PA"/>
</dbReference>
<proteinExistence type="inferred from homology"/>
<evidence type="ECO:0000256" key="2">
    <source>
        <dbReference type="ARBA" id="ARBA00023157"/>
    </source>
</evidence>
<dbReference type="InterPro" id="IPR001314">
    <property type="entry name" value="Peptidase_S1A"/>
</dbReference>
<evidence type="ECO:0000259" key="5">
    <source>
        <dbReference type="PROSITE" id="PS50240"/>
    </source>
</evidence>
<dbReference type="PRINTS" id="PR00722">
    <property type="entry name" value="CHYMOTRYPSIN"/>
</dbReference>
<keyword evidence="6" id="KW-0645">Protease</keyword>
<evidence type="ECO:0000256" key="4">
    <source>
        <dbReference type="SAM" id="SignalP"/>
    </source>
</evidence>
<keyword evidence="3" id="KW-1133">Transmembrane helix</keyword>
<dbReference type="Gene3D" id="2.40.10.10">
    <property type="entry name" value="Trypsin-like serine proteases"/>
    <property type="match status" value="1"/>
</dbReference>
<sequence length="351" mass="38508">MLRQASVLMMWLISTASSALEVSPYIVNGSIANISNYPSFASLFYRSDTQYSPSSFCGATMINSRFVLTSAHCLQSDDEILLHTVVAPNLEDESNFLSSTQAKASEFYYPDTFVNSSTELWRDDIAIIKLESPLPVSDFQYLLNSTFNNNFPADGEFRAVGHGYVQSDDPGGTELLDTQLTIMSTAQCRAVFGSKITDKQLCFGSPTVTTETQNSICAGDSGGPIYYYYGGEYIQVGVASFGLQRCGDPNYSVTSVFTDIYDYQGWINQVLSGQIEPKIYIDTSTGERVLVRNESQTPAINVANVFSGESDSGSLSVVSLFGLMFAFLLRNGTLSKSKRLKRAIIKNKTLT</sequence>
<dbReference type="SUPFAM" id="SSF50494">
    <property type="entry name" value="Trypsin-like serine proteases"/>
    <property type="match status" value="1"/>
</dbReference>
<dbReference type="EMBL" id="LHPJ01000004">
    <property type="protein sequence ID" value="KOO04744.1"/>
    <property type="molecule type" value="Genomic_DNA"/>
</dbReference>
<feature type="transmembrane region" description="Helical" evidence="3">
    <location>
        <begin position="313"/>
        <end position="332"/>
    </location>
</feature>
<evidence type="ECO:0000256" key="3">
    <source>
        <dbReference type="SAM" id="Phobius"/>
    </source>
</evidence>
<dbReference type="CDD" id="cd00190">
    <property type="entry name" value="Tryp_SPc"/>
    <property type="match status" value="1"/>
</dbReference>
<feature type="chain" id="PRO_5005600176" evidence="4">
    <location>
        <begin position="20"/>
        <end position="351"/>
    </location>
</feature>
<reference evidence="7" key="1">
    <citation type="submission" date="2015-08" db="EMBL/GenBank/DDBJ databases">
        <title>Vibrio galatheae sp. nov., a novel member of the Vibrionaceae family isolated from the Solomon Islands.</title>
        <authorList>
            <person name="Giubergia S."/>
            <person name="Machado H."/>
            <person name="Mateiu R.V."/>
            <person name="Gram L."/>
        </authorList>
    </citation>
    <scope>NUCLEOTIDE SEQUENCE [LARGE SCALE GENOMIC DNA]</scope>
    <source>
        <strain evidence="7">DSM 19584</strain>
    </source>
</reference>
<keyword evidence="7" id="KW-1185">Reference proteome</keyword>
<comment type="similarity">
    <text evidence="1">Belongs to the peptidase S1 family.</text>
</comment>